<dbReference type="OrthoDB" id="10595042at2759"/>
<evidence type="ECO:0000313" key="2">
    <source>
        <dbReference type="EMBL" id="KAF2448600.1"/>
    </source>
</evidence>
<comment type="caution">
    <text evidence="2">The sequence shown here is derived from an EMBL/GenBank/DDBJ whole genome shotgun (WGS) entry which is preliminary data.</text>
</comment>
<dbReference type="Proteomes" id="UP000799764">
    <property type="component" value="Unassembled WGS sequence"/>
</dbReference>
<dbReference type="EMBL" id="MU001495">
    <property type="protein sequence ID" value="KAF2448600.1"/>
    <property type="molecule type" value="Genomic_DNA"/>
</dbReference>
<feature type="compositionally biased region" description="Basic and acidic residues" evidence="1">
    <location>
        <begin position="227"/>
        <end position="236"/>
    </location>
</feature>
<protein>
    <submittedName>
        <fullName evidence="2">Uncharacterized protein</fullName>
    </submittedName>
</protein>
<dbReference type="AlphaFoldDB" id="A0A9P4PNX5"/>
<gene>
    <name evidence="2" type="ORF">P171DRAFT_215996</name>
</gene>
<accession>A0A9P4PNX5</accession>
<name>A0A9P4PNX5_9PLEO</name>
<keyword evidence="3" id="KW-1185">Reference proteome</keyword>
<organism evidence="2 3">
    <name type="scientific">Karstenula rhodostoma CBS 690.94</name>
    <dbReference type="NCBI Taxonomy" id="1392251"/>
    <lineage>
        <taxon>Eukaryota</taxon>
        <taxon>Fungi</taxon>
        <taxon>Dikarya</taxon>
        <taxon>Ascomycota</taxon>
        <taxon>Pezizomycotina</taxon>
        <taxon>Dothideomycetes</taxon>
        <taxon>Pleosporomycetidae</taxon>
        <taxon>Pleosporales</taxon>
        <taxon>Massarineae</taxon>
        <taxon>Didymosphaeriaceae</taxon>
        <taxon>Karstenula</taxon>
    </lineage>
</organism>
<feature type="region of interest" description="Disordered" evidence="1">
    <location>
        <begin position="214"/>
        <end position="236"/>
    </location>
</feature>
<reference evidence="2" key="1">
    <citation type="journal article" date="2020" name="Stud. Mycol.">
        <title>101 Dothideomycetes genomes: a test case for predicting lifestyles and emergence of pathogens.</title>
        <authorList>
            <person name="Haridas S."/>
            <person name="Albert R."/>
            <person name="Binder M."/>
            <person name="Bloem J."/>
            <person name="Labutti K."/>
            <person name="Salamov A."/>
            <person name="Andreopoulos B."/>
            <person name="Baker S."/>
            <person name="Barry K."/>
            <person name="Bills G."/>
            <person name="Bluhm B."/>
            <person name="Cannon C."/>
            <person name="Castanera R."/>
            <person name="Culley D."/>
            <person name="Daum C."/>
            <person name="Ezra D."/>
            <person name="Gonzalez J."/>
            <person name="Henrissat B."/>
            <person name="Kuo A."/>
            <person name="Liang C."/>
            <person name="Lipzen A."/>
            <person name="Lutzoni F."/>
            <person name="Magnuson J."/>
            <person name="Mondo S."/>
            <person name="Nolan M."/>
            <person name="Ohm R."/>
            <person name="Pangilinan J."/>
            <person name="Park H.-J."/>
            <person name="Ramirez L."/>
            <person name="Alfaro M."/>
            <person name="Sun H."/>
            <person name="Tritt A."/>
            <person name="Yoshinaga Y."/>
            <person name="Zwiers L.-H."/>
            <person name="Turgeon B."/>
            <person name="Goodwin S."/>
            <person name="Spatafora J."/>
            <person name="Crous P."/>
            <person name="Grigoriev I."/>
        </authorList>
    </citation>
    <scope>NUCLEOTIDE SEQUENCE</scope>
    <source>
        <strain evidence="2">CBS 690.94</strain>
    </source>
</reference>
<proteinExistence type="predicted"/>
<evidence type="ECO:0000256" key="1">
    <source>
        <dbReference type="SAM" id="MobiDB-lite"/>
    </source>
</evidence>
<evidence type="ECO:0000313" key="3">
    <source>
        <dbReference type="Proteomes" id="UP000799764"/>
    </source>
</evidence>
<feature type="compositionally biased region" description="Basic residues" evidence="1">
    <location>
        <begin position="216"/>
        <end position="226"/>
    </location>
</feature>
<sequence>MCERHLKLGTDLRVVPGFANYATVTYAAPSMKCLVFLCEICDHKLPVDEWREHNKSEGHYANKKEALHNHEANLSGNAMPAVNASVSDNDYYCDLHDNCGARPCSACELFRNAPTASYLPQLKRLVQMIEQHKTMRGDDDRAHTTLGSCVYCSVQGCAGCKPPSVLTKGVRDGIDPEPTSLPPSSVVNEWPISIASHVCCNTCERKVQAKDWQSHVNRKSHRKKQENRKEDENRRKETLKRMGEWKKKKHNDTHRSCGVWGCAGGCADCDTSSGLPQHGFIYDLLTPTAADVDVGQREALLGYIWGSSDEVENSQNNGNSWGGGGARFVPSPCVPPVLSRFANIPVRSSPRTAFLAKMRRNAERGAGPCLLLTRAIR</sequence>